<dbReference type="InParanoid" id="A0A2R5GKC4"/>
<proteinExistence type="predicted"/>
<protein>
    <recommendedName>
        <fullName evidence="5">Transmembrane protein</fullName>
    </recommendedName>
</protein>
<keyword evidence="2" id="KW-1133">Transmembrane helix</keyword>
<accession>A0A2R5GKC4</accession>
<comment type="caution">
    <text evidence="3">The sequence shown here is derived from an EMBL/GenBank/DDBJ whole genome shotgun (WGS) entry which is preliminary data.</text>
</comment>
<evidence type="ECO:0008006" key="5">
    <source>
        <dbReference type="Google" id="ProtNLM"/>
    </source>
</evidence>
<feature type="transmembrane region" description="Helical" evidence="2">
    <location>
        <begin position="55"/>
        <end position="78"/>
    </location>
</feature>
<evidence type="ECO:0000313" key="4">
    <source>
        <dbReference type="Proteomes" id="UP000241890"/>
    </source>
</evidence>
<feature type="region of interest" description="Disordered" evidence="1">
    <location>
        <begin position="1"/>
        <end position="29"/>
    </location>
</feature>
<reference evidence="3 4" key="1">
    <citation type="submission" date="2017-12" db="EMBL/GenBank/DDBJ databases">
        <title>Sequencing, de novo assembly and annotation of complete genome of a new Thraustochytrid species, strain FCC1311.</title>
        <authorList>
            <person name="Sedici K."/>
            <person name="Godart F."/>
            <person name="Aiese Cigliano R."/>
            <person name="Sanseverino W."/>
            <person name="Barakat M."/>
            <person name="Ortet P."/>
            <person name="Marechal E."/>
            <person name="Cagnac O."/>
            <person name="Amato A."/>
        </authorList>
    </citation>
    <scope>NUCLEOTIDE SEQUENCE [LARGE SCALE GENOMIC DNA]</scope>
</reference>
<sequence length="256" mass="27947">MSGQENDGVVKDAENVPLTMAEDVDKEEHPSKLAASAAKMMHTLENLNSKESETVIGPGTAALFALSCAGMLSVGFQLGMRRELKKDKPEIVPGSLRERVGQPSQLPEVKRAREIQSRRRPAPALLAFRALGYATVLTTSTATAVCIFGKWYYNIRDTEDLIWRLKRNVPEKGATLKSWIGPPLEGLRDGLMYLFSPLKPMLAPKGNDATLSRTIDQERSELERLGVDTSILEPIPEPPKNIGGRSSSPPPSSPSS</sequence>
<evidence type="ECO:0000256" key="1">
    <source>
        <dbReference type="SAM" id="MobiDB-lite"/>
    </source>
</evidence>
<dbReference type="Proteomes" id="UP000241890">
    <property type="component" value="Unassembled WGS sequence"/>
</dbReference>
<feature type="transmembrane region" description="Helical" evidence="2">
    <location>
        <begin position="126"/>
        <end position="153"/>
    </location>
</feature>
<evidence type="ECO:0000313" key="3">
    <source>
        <dbReference type="EMBL" id="GBG31362.1"/>
    </source>
</evidence>
<keyword evidence="2" id="KW-0812">Transmembrane</keyword>
<evidence type="ECO:0000256" key="2">
    <source>
        <dbReference type="SAM" id="Phobius"/>
    </source>
</evidence>
<keyword evidence="4" id="KW-1185">Reference proteome</keyword>
<dbReference type="EMBL" id="BEYU01000096">
    <property type="protein sequence ID" value="GBG31362.1"/>
    <property type="molecule type" value="Genomic_DNA"/>
</dbReference>
<feature type="region of interest" description="Disordered" evidence="1">
    <location>
        <begin position="223"/>
        <end position="256"/>
    </location>
</feature>
<dbReference type="AlphaFoldDB" id="A0A2R5GKC4"/>
<keyword evidence="2" id="KW-0472">Membrane</keyword>
<gene>
    <name evidence="3" type="ORF">FCC1311_075862</name>
</gene>
<name>A0A2R5GKC4_9STRA</name>
<organism evidence="3 4">
    <name type="scientific">Hondaea fermentalgiana</name>
    <dbReference type="NCBI Taxonomy" id="2315210"/>
    <lineage>
        <taxon>Eukaryota</taxon>
        <taxon>Sar</taxon>
        <taxon>Stramenopiles</taxon>
        <taxon>Bigyra</taxon>
        <taxon>Labyrinthulomycetes</taxon>
        <taxon>Thraustochytrida</taxon>
        <taxon>Thraustochytriidae</taxon>
        <taxon>Hondaea</taxon>
    </lineage>
</organism>